<dbReference type="Proteomes" id="UP001293254">
    <property type="component" value="Unassembled WGS sequence"/>
</dbReference>
<name>A0AAE1XYC4_9LAMI</name>
<feature type="compositionally biased region" description="Basic and acidic residues" evidence="1">
    <location>
        <begin position="116"/>
        <end position="136"/>
    </location>
</feature>
<organism evidence="2 3">
    <name type="scientific">Sesamum alatum</name>
    <dbReference type="NCBI Taxonomy" id="300844"/>
    <lineage>
        <taxon>Eukaryota</taxon>
        <taxon>Viridiplantae</taxon>
        <taxon>Streptophyta</taxon>
        <taxon>Embryophyta</taxon>
        <taxon>Tracheophyta</taxon>
        <taxon>Spermatophyta</taxon>
        <taxon>Magnoliopsida</taxon>
        <taxon>eudicotyledons</taxon>
        <taxon>Gunneridae</taxon>
        <taxon>Pentapetalae</taxon>
        <taxon>asterids</taxon>
        <taxon>lamiids</taxon>
        <taxon>Lamiales</taxon>
        <taxon>Pedaliaceae</taxon>
        <taxon>Sesamum</taxon>
    </lineage>
</organism>
<feature type="region of interest" description="Disordered" evidence="1">
    <location>
        <begin position="106"/>
        <end position="136"/>
    </location>
</feature>
<sequence length="136" mass="15368">MQNVTGGVLRVLMEFHDQIGFGFLTPNQRKGFRSLVKERLVVTEPDGAPVQGSNRGRSNGGGGYNTENSKKLKKNPAGENPKNHHSPPTLAWFHLHFSFSLFISHPKNKGRKIKKSRGEMRDTHEPTSDNERIEHR</sequence>
<feature type="compositionally biased region" description="Basic residues" evidence="1">
    <location>
        <begin position="106"/>
        <end position="115"/>
    </location>
</feature>
<protein>
    <submittedName>
        <fullName evidence="2">Uncharacterized protein</fullName>
    </submittedName>
</protein>
<dbReference type="AlphaFoldDB" id="A0AAE1XYC4"/>
<accession>A0AAE1XYC4</accession>
<reference evidence="2" key="2">
    <citation type="journal article" date="2024" name="Plant">
        <title>Genomic evolution and insights into agronomic trait innovations of Sesamum species.</title>
        <authorList>
            <person name="Miao H."/>
            <person name="Wang L."/>
            <person name="Qu L."/>
            <person name="Liu H."/>
            <person name="Sun Y."/>
            <person name="Le M."/>
            <person name="Wang Q."/>
            <person name="Wei S."/>
            <person name="Zheng Y."/>
            <person name="Lin W."/>
            <person name="Duan Y."/>
            <person name="Cao H."/>
            <person name="Xiong S."/>
            <person name="Wang X."/>
            <person name="Wei L."/>
            <person name="Li C."/>
            <person name="Ma Q."/>
            <person name="Ju M."/>
            <person name="Zhao R."/>
            <person name="Li G."/>
            <person name="Mu C."/>
            <person name="Tian Q."/>
            <person name="Mei H."/>
            <person name="Zhang T."/>
            <person name="Gao T."/>
            <person name="Zhang H."/>
        </authorList>
    </citation>
    <scope>NUCLEOTIDE SEQUENCE</scope>
    <source>
        <strain evidence="2">3651</strain>
    </source>
</reference>
<evidence type="ECO:0000313" key="2">
    <source>
        <dbReference type="EMBL" id="KAK4420219.1"/>
    </source>
</evidence>
<evidence type="ECO:0000313" key="3">
    <source>
        <dbReference type="Proteomes" id="UP001293254"/>
    </source>
</evidence>
<comment type="caution">
    <text evidence="2">The sequence shown here is derived from an EMBL/GenBank/DDBJ whole genome shotgun (WGS) entry which is preliminary data.</text>
</comment>
<dbReference type="EMBL" id="JACGWO010000009">
    <property type="protein sequence ID" value="KAK4420219.1"/>
    <property type="molecule type" value="Genomic_DNA"/>
</dbReference>
<feature type="region of interest" description="Disordered" evidence="1">
    <location>
        <begin position="41"/>
        <end position="89"/>
    </location>
</feature>
<gene>
    <name evidence="2" type="ORF">Salat_2434900</name>
</gene>
<keyword evidence="3" id="KW-1185">Reference proteome</keyword>
<evidence type="ECO:0000256" key="1">
    <source>
        <dbReference type="SAM" id="MobiDB-lite"/>
    </source>
</evidence>
<reference evidence="2" key="1">
    <citation type="submission" date="2020-06" db="EMBL/GenBank/DDBJ databases">
        <authorList>
            <person name="Li T."/>
            <person name="Hu X."/>
            <person name="Zhang T."/>
            <person name="Song X."/>
            <person name="Zhang H."/>
            <person name="Dai N."/>
            <person name="Sheng W."/>
            <person name="Hou X."/>
            <person name="Wei L."/>
        </authorList>
    </citation>
    <scope>NUCLEOTIDE SEQUENCE</scope>
    <source>
        <strain evidence="2">3651</strain>
        <tissue evidence="2">Leaf</tissue>
    </source>
</reference>
<proteinExistence type="predicted"/>